<proteinExistence type="predicted"/>
<accession>A0A1I6KXZ1</accession>
<name>A0A1I6KXZ1_9SPHN</name>
<gene>
    <name evidence="1" type="ORF">SAMN05192580_1917</name>
</gene>
<protein>
    <submittedName>
        <fullName evidence="1">Predicted transcriptional regulator</fullName>
    </submittedName>
</protein>
<keyword evidence="2" id="KW-1185">Reference proteome</keyword>
<sequence>MAGMTKMVSIAAQVDDGVAGRLDRLAARSGRAAGEIAGDILRQYVEEQEAFWRDLDEADAAVARGDYVTHEEMIAELRAIVAGRPAD</sequence>
<evidence type="ECO:0000313" key="2">
    <source>
        <dbReference type="Proteomes" id="UP000198824"/>
    </source>
</evidence>
<reference evidence="1 2" key="1">
    <citation type="submission" date="2016-10" db="EMBL/GenBank/DDBJ databases">
        <authorList>
            <person name="de Groot N.N."/>
        </authorList>
    </citation>
    <scope>NUCLEOTIDE SEQUENCE [LARGE SCALE GENOMIC DNA]</scope>
    <source>
        <strain evidence="1 2">S5-249</strain>
    </source>
</reference>
<organism evidence="1 2">
    <name type="scientific">Sphingomonas jatrophae</name>
    <dbReference type="NCBI Taxonomy" id="1166337"/>
    <lineage>
        <taxon>Bacteria</taxon>
        <taxon>Pseudomonadati</taxon>
        <taxon>Pseudomonadota</taxon>
        <taxon>Alphaproteobacteria</taxon>
        <taxon>Sphingomonadales</taxon>
        <taxon>Sphingomonadaceae</taxon>
        <taxon>Sphingomonas</taxon>
    </lineage>
</organism>
<evidence type="ECO:0000313" key="1">
    <source>
        <dbReference type="EMBL" id="SFR96075.1"/>
    </source>
</evidence>
<dbReference type="EMBL" id="FOZG01000002">
    <property type="protein sequence ID" value="SFR96075.1"/>
    <property type="molecule type" value="Genomic_DNA"/>
</dbReference>
<dbReference type="Proteomes" id="UP000198824">
    <property type="component" value="Unassembled WGS sequence"/>
</dbReference>
<dbReference type="STRING" id="1166337.SAMN05192580_1917"/>
<dbReference type="AlphaFoldDB" id="A0A1I6KXZ1"/>